<proteinExistence type="predicted"/>
<gene>
    <name evidence="2" type="ORF">GOBAR_AA28075</name>
</gene>
<sequence length="353" mass="39772">MAKISPTRAMINCHGRATWPWANLPKQHGLSTHPCLEPMAEPIKSTLPFDTPVPSNRAYTISSSRGKKVDVPASKKRKGASSSSGSTTKVSRCIDWAAIEQVQLANAIQALLTIDPWELFFGIIEPTYLELTMELRSTFYLQTMMTNYDDPSMVQFRLEEFKEENDLDTLNRHIHRSPSRCWEALVPGGATYSPSRSKASALPPSLRYLHAILAHTITGRQENTGIVNTHDAYFLRCMSHGHVIDLAYFIALAIQHQRSGIRRGHLHWPLCYSMSPQGISSMLSIRMIEKHQGTYPPQYLLAQSTEKEASEDIPNDVPPHHEDPPSQPPRPSHPVYVATSYADIFENLTRFEQ</sequence>
<feature type="region of interest" description="Disordered" evidence="1">
    <location>
        <begin position="57"/>
        <end position="87"/>
    </location>
</feature>
<organism evidence="2 3">
    <name type="scientific">Gossypium barbadense</name>
    <name type="common">Sea Island cotton</name>
    <name type="synonym">Hibiscus barbadensis</name>
    <dbReference type="NCBI Taxonomy" id="3634"/>
    <lineage>
        <taxon>Eukaryota</taxon>
        <taxon>Viridiplantae</taxon>
        <taxon>Streptophyta</taxon>
        <taxon>Embryophyta</taxon>
        <taxon>Tracheophyta</taxon>
        <taxon>Spermatophyta</taxon>
        <taxon>Magnoliopsida</taxon>
        <taxon>eudicotyledons</taxon>
        <taxon>Gunneridae</taxon>
        <taxon>Pentapetalae</taxon>
        <taxon>rosids</taxon>
        <taxon>malvids</taxon>
        <taxon>Malvales</taxon>
        <taxon>Malvaceae</taxon>
        <taxon>Malvoideae</taxon>
        <taxon>Gossypium</taxon>
    </lineage>
</organism>
<feature type="region of interest" description="Disordered" evidence="1">
    <location>
        <begin position="303"/>
        <end position="335"/>
    </location>
</feature>
<dbReference type="AlphaFoldDB" id="A0A2P5WNB2"/>
<protein>
    <submittedName>
        <fullName evidence="2">Uncharacterized protein</fullName>
    </submittedName>
</protein>
<accession>A0A2P5WNB2</accession>
<dbReference type="Proteomes" id="UP000239757">
    <property type="component" value="Unassembled WGS sequence"/>
</dbReference>
<reference evidence="2 3" key="1">
    <citation type="submission" date="2015-01" db="EMBL/GenBank/DDBJ databases">
        <title>Genome of allotetraploid Gossypium barbadense reveals genomic plasticity and fiber elongation in cotton evolution.</title>
        <authorList>
            <person name="Chen X."/>
            <person name="Liu X."/>
            <person name="Zhao B."/>
            <person name="Zheng H."/>
            <person name="Hu Y."/>
            <person name="Lu G."/>
            <person name="Yang C."/>
            <person name="Chen J."/>
            <person name="Shan C."/>
            <person name="Zhang L."/>
            <person name="Zhou Y."/>
            <person name="Wang L."/>
            <person name="Guo W."/>
            <person name="Bai Y."/>
            <person name="Ruan J."/>
            <person name="Shangguan X."/>
            <person name="Mao Y."/>
            <person name="Jiang J."/>
            <person name="Zhu Y."/>
            <person name="Lei J."/>
            <person name="Kang H."/>
            <person name="Chen S."/>
            <person name="He X."/>
            <person name="Wang R."/>
            <person name="Wang Y."/>
            <person name="Chen J."/>
            <person name="Wang L."/>
            <person name="Yu S."/>
            <person name="Wang B."/>
            <person name="Wei J."/>
            <person name="Song S."/>
            <person name="Lu X."/>
            <person name="Gao Z."/>
            <person name="Gu W."/>
            <person name="Deng X."/>
            <person name="Ma D."/>
            <person name="Wang S."/>
            <person name="Liang W."/>
            <person name="Fang L."/>
            <person name="Cai C."/>
            <person name="Zhu X."/>
            <person name="Zhou B."/>
            <person name="Zhang Y."/>
            <person name="Chen Z."/>
            <person name="Xu S."/>
            <person name="Zhu R."/>
            <person name="Wang S."/>
            <person name="Zhang T."/>
            <person name="Zhao G."/>
        </authorList>
    </citation>
    <scope>NUCLEOTIDE SEQUENCE [LARGE SCALE GENOMIC DNA]</scope>
    <source>
        <strain evidence="3">cv. Xinhai21</strain>
        <tissue evidence="2">Leaf</tissue>
    </source>
</reference>
<name>A0A2P5WNB2_GOSBA</name>
<evidence type="ECO:0000256" key="1">
    <source>
        <dbReference type="SAM" id="MobiDB-lite"/>
    </source>
</evidence>
<evidence type="ECO:0000313" key="2">
    <source>
        <dbReference type="EMBL" id="PPR92596.1"/>
    </source>
</evidence>
<evidence type="ECO:0000313" key="3">
    <source>
        <dbReference type="Proteomes" id="UP000239757"/>
    </source>
</evidence>
<dbReference type="EMBL" id="KZ667032">
    <property type="protein sequence ID" value="PPR92596.1"/>
    <property type="molecule type" value="Genomic_DNA"/>
</dbReference>